<sequence length="295" mass="33772">MSRHGVLPEADFYCPIPWEPLEIATPAALEAAIAEGSDALLNRIFELIVKELEYAAPDWSEAIGLRQLTPDSIADAWFADRLTHDPFQWAQRNLQEVERNKREHHTVPWRYAILRLHEAIETVVPQFNDADSRRFRQGLARVFIDNYAAIPPESIRRLLALHRAGILRILTLGEDYELQREPDRTLIVHHRQRCEFDVFIDARGQKALKTRDLPFPSLRQQLLACGDDIPDVGDDYTLQAPETVRGRVAFGALPWLMHDRPFVQGLTASAEIGSAMARAVSQQAAGRRRRLWYIE</sequence>
<evidence type="ECO:0000313" key="1">
    <source>
        <dbReference type="EMBL" id="STU51043.1"/>
    </source>
</evidence>
<proteinExistence type="predicted"/>
<dbReference type="InterPro" id="IPR052189">
    <property type="entry name" value="L-asp_N-monooxygenase_NS-form"/>
</dbReference>
<dbReference type="AlphaFoldDB" id="A0AB74GUI2"/>
<name>A0AB74GUI2_KLEPN</name>
<dbReference type="PANTHER" id="PTHR40254:SF1">
    <property type="entry name" value="BLR0577 PROTEIN"/>
    <property type="match status" value="1"/>
</dbReference>
<gene>
    <name evidence="1" type="ORF">NCTC5051_02635</name>
</gene>
<comment type="caution">
    <text evidence="1">The sequence shown here is derived from an EMBL/GenBank/DDBJ whole genome shotgun (WGS) entry which is preliminary data.</text>
</comment>
<evidence type="ECO:0000313" key="2">
    <source>
        <dbReference type="Proteomes" id="UP000254141"/>
    </source>
</evidence>
<organism evidence="1 2">
    <name type="scientific">Klebsiella pneumoniae</name>
    <dbReference type="NCBI Taxonomy" id="573"/>
    <lineage>
        <taxon>Bacteria</taxon>
        <taxon>Pseudomonadati</taxon>
        <taxon>Pseudomonadota</taxon>
        <taxon>Gammaproteobacteria</taxon>
        <taxon>Enterobacterales</taxon>
        <taxon>Enterobacteriaceae</taxon>
        <taxon>Klebsiella/Raoultella group</taxon>
        <taxon>Klebsiella</taxon>
        <taxon>Klebsiella pneumoniae complex</taxon>
    </lineage>
</organism>
<protein>
    <submittedName>
        <fullName evidence="1">Acyl-CoA dehydrogenase</fullName>
    </submittedName>
</protein>
<reference evidence="1 2" key="1">
    <citation type="submission" date="2018-06" db="EMBL/GenBank/DDBJ databases">
        <authorList>
            <consortium name="Pathogen Informatics"/>
            <person name="Doyle S."/>
        </authorList>
    </citation>
    <scope>NUCLEOTIDE SEQUENCE [LARGE SCALE GENOMIC DNA]</scope>
    <source>
        <strain evidence="1 2">NCTC5051</strain>
    </source>
</reference>
<dbReference type="EMBL" id="UGLU01000001">
    <property type="protein sequence ID" value="STU51043.1"/>
    <property type="molecule type" value="Genomic_DNA"/>
</dbReference>
<dbReference type="Proteomes" id="UP000254141">
    <property type="component" value="Unassembled WGS sequence"/>
</dbReference>
<accession>A0AB74GUI2</accession>
<dbReference type="PANTHER" id="PTHR40254">
    <property type="entry name" value="BLR0577 PROTEIN"/>
    <property type="match status" value="1"/>
</dbReference>